<sequence>MATTPTTYARFVGRIGALAVALGVGAAVATTPGFALADDGGPDTADTSGPSDPGPDASPATGAKDTDEAEDKDVEDEVTEDDDVDDEDVEVDDDDPAPKDRDNDSDTPEPPRHKAFRTVTTEEPEPVSVPDEIDATPAEPAPEPEPEPTVTAEPPTPEPPTETVDETVLPATATATVTEAPTLVTSVLSALGFGPLASTAPAAPPSPPLLWTMLGFARREVGHTAETAATTETTVSPLATAEQLAAERVAARTVQTLPVILMKMVLRQQFLAAAQRLYPDGIDAENMAALNRAVDEYAMGAAFQQQLLDSMNPKVVAQVAPPHVWFDEAVPGSRILYDNPDTVYRFMGVNGASEYVITGRFHDLTADGRPSDVTFSVLEGLAGTTSAILTADHLDVNEDGTFTITVSREPANGRRNHLQLTSGSTIIAARDTLGDWNSEVPMSLSIERVGGPPNSLFAQIGGFAFLGQFVSGNPLLTTLVSLVPPLPHMPPLLRGAFTAVILVVRGAAEQAKYMALATTDPDTGEPRPVNEISQPASNAEFLANQLQSNGHFQLADDEVLVLTIDPGDAGYFIVPTYNIWTITDDYWSEPGSLNNEQAVRNADGTYTVVISPTDPGAANWVSTSGLNQGTVAIRFQDLGLVDPRIVDQQVMSHEALRDHLPASAFVTPEERAAQLALRQAGFDSRWS</sequence>
<dbReference type="InterPro" id="IPR010621">
    <property type="entry name" value="DUF1214"/>
</dbReference>
<evidence type="ECO:0000256" key="2">
    <source>
        <dbReference type="SAM" id="SignalP"/>
    </source>
</evidence>
<keyword evidence="5" id="KW-1185">Reference proteome</keyword>
<name>A0A1H6LJQ4_MYCRU</name>
<dbReference type="Proteomes" id="UP000182915">
    <property type="component" value="Chromosome I"/>
</dbReference>
<organism evidence="4 5">
    <name type="scientific">Mycolicibacterium rutilum</name>
    <name type="common">Mycobacterium rutilum</name>
    <dbReference type="NCBI Taxonomy" id="370526"/>
    <lineage>
        <taxon>Bacteria</taxon>
        <taxon>Bacillati</taxon>
        <taxon>Actinomycetota</taxon>
        <taxon>Actinomycetes</taxon>
        <taxon>Mycobacteriales</taxon>
        <taxon>Mycobacteriaceae</taxon>
        <taxon>Mycolicibacterium</taxon>
    </lineage>
</organism>
<feature type="region of interest" description="Disordered" evidence="1">
    <location>
        <begin position="32"/>
        <end position="164"/>
    </location>
</feature>
<feature type="chain" id="PRO_5009298503" description="DUF1214 domain-containing protein" evidence="2">
    <location>
        <begin position="38"/>
        <end position="687"/>
    </location>
</feature>
<feature type="compositionally biased region" description="Low complexity" evidence="1">
    <location>
        <begin position="45"/>
        <end position="61"/>
    </location>
</feature>
<dbReference type="EMBL" id="LT629971">
    <property type="protein sequence ID" value="SEH88846.1"/>
    <property type="molecule type" value="Genomic_DNA"/>
</dbReference>
<keyword evidence="2" id="KW-0732">Signal</keyword>
<proteinExistence type="predicted"/>
<feature type="signal peptide" evidence="2">
    <location>
        <begin position="1"/>
        <end position="37"/>
    </location>
</feature>
<dbReference type="AlphaFoldDB" id="A0A1H6LJQ4"/>
<feature type="compositionally biased region" description="Basic and acidic residues" evidence="1">
    <location>
        <begin position="96"/>
        <end position="112"/>
    </location>
</feature>
<evidence type="ECO:0000259" key="3">
    <source>
        <dbReference type="Pfam" id="PF06742"/>
    </source>
</evidence>
<accession>A0A1H6LJQ4</accession>
<evidence type="ECO:0000313" key="5">
    <source>
        <dbReference type="Proteomes" id="UP000182915"/>
    </source>
</evidence>
<gene>
    <name evidence="4" type="ORF">SAMN04489835_5309</name>
</gene>
<feature type="domain" description="DUF1214" evidence="3">
    <location>
        <begin position="594"/>
        <end position="634"/>
    </location>
</feature>
<feature type="compositionally biased region" description="Acidic residues" evidence="1">
    <location>
        <begin position="67"/>
        <end position="95"/>
    </location>
</feature>
<dbReference type="Pfam" id="PF06742">
    <property type="entry name" value="DUF1214"/>
    <property type="match status" value="1"/>
</dbReference>
<dbReference type="RefSeq" id="WP_083409731.1">
    <property type="nucleotide sequence ID" value="NZ_LT629971.1"/>
</dbReference>
<protein>
    <recommendedName>
        <fullName evidence="3">DUF1214 domain-containing protein</fullName>
    </recommendedName>
</protein>
<dbReference type="OrthoDB" id="3770894at2"/>
<reference evidence="5" key="1">
    <citation type="submission" date="2016-10" db="EMBL/GenBank/DDBJ databases">
        <authorList>
            <person name="Varghese N."/>
            <person name="Submissions S."/>
        </authorList>
    </citation>
    <scope>NUCLEOTIDE SEQUENCE [LARGE SCALE GENOMIC DNA]</scope>
    <source>
        <strain evidence="5">DSM 45405</strain>
    </source>
</reference>
<evidence type="ECO:0000256" key="1">
    <source>
        <dbReference type="SAM" id="MobiDB-lite"/>
    </source>
</evidence>
<dbReference type="STRING" id="370526.SAMN04489835_5309"/>
<evidence type="ECO:0000313" key="4">
    <source>
        <dbReference type="EMBL" id="SEH88846.1"/>
    </source>
</evidence>
<dbReference type="SUPFAM" id="SSF160935">
    <property type="entry name" value="VPA0735-like"/>
    <property type="match status" value="1"/>
</dbReference>